<evidence type="ECO:0000256" key="1">
    <source>
        <dbReference type="SAM" id="SignalP"/>
    </source>
</evidence>
<dbReference type="Proteomes" id="UP000032066">
    <property type="component" value="Unassembled WGS sequence"/>
</dbReference>
<reference evidence="3 4" key="1">
    <citation type="submission" date="2015-02" db="EMBL/GenBank/DDBJ databases">
        <title>Draft genome sequence of Kitasatospora griseola MF730-N6, a bafilomycin, terpentecin and satosporin producer.</title>
        <authorList>
            <person name="Arens J.C."/>
            <person name="Haltli B."/>
            <person name="Kerr R.G."/>
        </authorList>
    </citation>
    <scope>NUCLEOTIDE SEQUENCE [LARGE SCALE GENOMIC DNA]</scope>
    <source>
        <strain evidence="3 4">MF730-N6</strain>
    </source>
</reference>
<dbReference type="Pfam" id="PF06259">
    <property type="entry name" value="Abhydrolase_8"/>
    <property type="match status" value="1"/>
</dbReference>
<dbReference type="ESTHER" id="kitgr-a0a0d0pz35">
    <property type="family name" value="Duf_1023"/>
</dbReference>
<dbReference type="EMBL" id="JXZB01000004">
    <property type="protein sequence ID" value="KIQ63918.1"/>
    <property type="molecule type" value="Genomic_DNA"/>
</dbReference>
<dbReference type="SUPFAM" id="SSF53474">
    <property type="entry name" value="alpha/beta-Hydrolases"/>
    <property type="match status" value="1"/>
</dbReference>
<dbReference type="AlphaFoldDB" id="A0A0D0PZ35"/>
<accession>A0A0D0PZ35</accession>
<dbReference type="InterPro" id="IPR010427">
    <property type="entry name" value="DUF1023"/>
</dbReference>
<dbReference type="PATRIC" id="fig|2064.6.peg.4882"/>
<dbReference type="STRING" id="2064.TR51_22715"/>
<evidence type="ECO:0000259" key="2">
    <source>
        <dbReference type="Pfam" id="PF06259"/>
    </source>
</evidence>
<feature type="domain" description="DUF1023" evidence="2">
    <location>
        <begin position="146"/>
        <end position="306"/>
    </location>
</feature>
<dbReference type="Gene3D" id="3.40.50.1820">
    <property type="entry name" value="alpha/beta hydrolase"/>
    <property type="match status" value="1"/>
</dbReference>
<feature type="signal peptide" evidence="1">
    <location>
        <begin position="1"/>
        <end position="24"/>
    </location>
</feature>
<keyword evidence="4" id="KW-1185">Reference proteome</keyword>
<dbReference type="InterPro" id="IPR029058">
    <property type="entry name" value="AB_hydrolase_fold"/>
</dbReference>
<gene>
    <name evidence="3" type="ORF">TR51_22715</name>
</gene>
<name>A0A0D0PZ35_KITGR</name>
<feature type="chain" id="PRO_5002230071" description="DUF1023 domain-containing protein" evidence="1">
    <location>
        <begin position="25"/>
        <end position="361"/>
    </location>
</feature>
<proteinExistence type="predicted"/>
<evidence type="ECO:0000313" key="3">
    <source>
        <dbReference type="EMBL" id="KIQ63918.1"/>
    </source>
</evidence>
<evidence type="ECO:0000313" key="4">
    <source>
        <dbReference type="Proteomes" id="UP000032066"/>
    </source>
</evidence>
<organism evidence="3 4">
    <name type="scientific">Kitasatospora griseola</name>
    <name type="common">Streptomyces griseolosporeus</name>
    <dbReference type="NCBI Taxonomy" id="2064"/>
    <lineage>
        <taxon>Bacteria</taxon>
        <taxon>Bacillati</taxon>
        <taxon>Actinomycetota</taxon>
        <taxon>Actinomycetes</taxon>
        <taxon>Kitasatosporales</taxon>
        <taxon>Streptomycetaceae</taxon>
        <taxon>Kitasatospora</taxon>
    </lineage>
</organism>
<protein>
    <recommendedName>
        <fullName evidence="2">DUF1023 domain-containing protein</fullName>
    </recommendedName>
</protein>
<comment type="caution">
    <text evidence="3">The sequence shown here is derived from an EMBL/GenBank/DDBJ whole genome shotgun (WGS) entry which is preliminary data.</text>
</comment>
<keyword evidence="1" id="KW-0732">Signal</keyword>
<sequence>MRRKTAVAGLVLAAVLGVGSWASADAQTPLTGPPPGSAEWVADGGPGVRLPDPAKASPAEVAAFFSGLTPEQQRQLALRHPQVVGNLDGAPIDLRYLANSLAVAQEGAREQSRADNPALTAEERELAAQHAARCRELAGRRLLAFDPRGRGQLAEVFGDLAHDTRTAVLVPGSDVDLETADRLALMAKALRTASGEKVAVVAWVGYTTPVGVGMDAAREELARAGASRLGRLVAGLAPVTGPVTLFCHSYGSVVCGRSAPDPAQVAGLVVLASPGLGLDRADEVRVPVWAVVRNPEDWISNVPNVSLFGFGHGADPTSPGFGARLLPSTGSHGHSDYFAPGSASLAAFAALAATGSPTTTA</sequence>